<evidence type="ECO:0000256" key="4">
    <source>
        <dbReference type="SAM" id="Phobius"/>
    </source>
</evidence>
<evidence type="ECO:0000259" key="5">
    <source>
        <dbReference type="Pfam" id="PF07885"/>
    </source>
</evidence>
<keyword evidence="2" id="KW-0407">Ion channel</keyword>
<keyword evidence="2" id="KW-0851">Voltage-gated channel</keyword>
<keyword evidence="4" id="KW-0472">Membrane</keyword>
<dbReference type="InterPro" id="IPR000595">
    <property type="entry name" value="cNMP-bd_dom"/>
</dbReference>
<sequence>MLLTAATGGSISRWVPPTAQYLLVIGYMLCGMVNAMASMWFFVGRLNGAYGNPNWISSYAGSLVGDGCEEVRFAWRPGDPLPPGCEGLQPSDMPTLSFWECYGVSAYFSLTTMTTVGYGDISPVYGLEFLVGFVIMLAGVMMFAVLIGSIQEIFQSACDVLKNSSALRSKLEAVDRWTEERLLPQDLRQDIRAFYHEVWVQNEDSQREMTLFEELPHELRSRTAQIVASRIMSSVDGLKDLKAEQQDLLASKAFPVCIGPGVDLCYAGEFSDRIWILEDGELFTTHSHDKTEVVQAPAMISEDSLLADVSPELAYRLRGYRASCQCLLWELKLEDLQQVFHFKPDLGEVLRKYAAAQILSAASADEFTLQALSAEFGSSNSATKSARESPDSGSDQIEDQVESSPQDLEQLKGTVMSLKSAAVQSVLKRGREPDCGVALGPTVTSTSEPGDDEPSSPRNGEAMLRPETNAKMSIQRLTRALQAARGLDLQKQAVLPRRESTEMGSNAEVQVKLLHDILGHVRALDHRMQEIERQLRRPPQSKANHCVRKLPGSLVCDKS</sequence>
<keyword evidence="1" id="KW-0631">Potassium channel</keyword>
<dbReference type="Gene3D" id="1.10.287.630">
    <property type="entry name" value="Helix hairpin bin"/>
    <property type="match status" value="1"/>
</dbReference>
<dbReference type="SUPFAM" id="SSF81324">
    <property type="entry name" value="Voltage-gated potassium channels"/>
    <property type="match status" value="1"/>
</dbReference>
<name>A0A061RA08_9CHLO</name>
<proteinExistence type="predicted"/>
<feature type="region of interest" description="Disordered" evidence="3">
    <location>
        <begin position="433"/>
        <end position="464"/>
    </location>
</feature>
<feature type="transmembrane region" description="Helical" evidence="4">
    <location>
        <begin position="96"/>
        <end position="118"/>
    </location>
</feature>
<gene>
    <name evidence="6" type="ORF">TSPGSL018_5566</name>
</gene>
<protein>
    <submittedName>
        <fullName evidence="6">Cyclic nucleotide-binding protein</fullName>
    </submittedName>
</protein>
<feature type="domain" description="Potassium channel" evidence="5">
    <location>
        <begin position="103"/>
        <end position="155"/>
    </location>
</feature>
<feature type="transmembrane region" description="Helical" evidence="4">
    <location>
        <begin position="21"/>
        <end position="43"/>
    </location>
</feature>
<dbReference type="PANTHER" id="PTHR45743:SF2">
    <property type="entry name" value="POTASSIUM CHANNEL AKT1"/>
    <property type="match status" value="1"/>
</dbReference>
<dbReference type="GO" id="GO:0034702">
    <property type="term" value="C:monoatomic ion channel complex"/>
    <property type="evidence" value="ECO:0007669"/>
    <property type="project" value="UniProtKB-KW"/>
</dbReference>
<feature type="transmembrane region" description="Helical" evidence="4">
    <location>
        <begin position="130"/>
        <end position="150"/>
    </location>
</feature>
<dbReference type="InterPro" id="IPR018490">
    <property type="entry name" value="cNMP-bd_dom_sf"/>
</dbReference>
<evidence type="ECO:0000256" key="1">
    <source>
        <dbReference type="ARBA" id="ARBA00022826"/>
    </source>
</evidence>
<dbReference type="SUPFAM" id="SSF51206">
    <property type="entry name" value="cAMP-binding domain-like"/>
    <property type="match status" value="1"/>
</dbReference>
<dbReference type="Pfam" id="PF07885">
    <property type="entry name" value="Ion_trans_2"/>
    <property type="match status" value="1"/>
</dbReference>
<keyword evidence="4" id="KW-1133">Transmembrane helix</keyword>
<dbReference type="Gene3D" id="1.10.287.70">
    <property type="match status" value="1"/>
</dbReference>
<dbReference type="InterPro" id="IPR014710">
    <property type="entry name" value="RmlC-like_jellyroll"/>
</dbReference>
<keyword evidence="4" id="KW-0812">Transmembrane</keyword>
<dbReference type="CDD" id="cd00038">
    <property type="entry name" value="CAP_ED"/>
    <property type="match status" value="1"/>
</dbReference>
<dbReference type="Gene3D" id="2.60.120.10">
    <property type="entry name" value="Jelly Rolls"/>
    <property type="match status" value="1"/>
</dbReference>
<dbReference type="InterPro" id="IPR013099">
    <property type="entry name" value="K_chnl_dom"/>
</dbReference>
<evidence type="ECO:0000256" key="3">
    <source>
        <dbReference type="SAM" id="MobiDB-lite"/>
    </source>
</evidence>
<feature type="region of interest" description="Disordered" evidence="3">
    <location>
        <begin position="378"/>
        <end position="407"/>
    </location>
</feature>
<keyword evidence="1" id="KW-0630">Potassium</keyword>
<dbReference type="AlphaFoldDB" id="A0A061RA08"/>
<reference evidence="6" key="1">
    <citation type="submission" date="2014-05" db="EMBL/GenBank/DDBJ databases">
        <title>The transcriptome of the halophilic microalga Tetraselmis sp. GSL018 isolated from the Great Salt Lake, Utah.</title>
        <authorList>
            <person name="Jinkerson R.E."/>
            <person name="D'Adamo S."/>
            <person name="Posewitz M.C."/>
        </authorList>
    </citation>
    <scope>NUCLEOTIDE SEQUENCE</scope>
    <source>
        <strain evidence="6">GSL018</strain>
    </source>
</reference>
<keyword evidence="2" id="KW-0813">Transport</keyword>
<dbReference type="EMBL" id="GBEZ01016475">
    <property type="protein sequence ID" value="JAC69777.1"/>
    <property type="molecule type" value="Transcribed_RNA"/>
</dbReference>
<accession>A0A061RA08</accession>
<dbReference type="InterPro" id="IPR045319">
    <property type="entry name" value="KAT/AKT"/>
</dbReference>
<keyword evidence="1" id="KW-0633">Potassium transport</keyword>
<organism evidence="6">
    <name type="scientific">Tetraselmis sp. GSL018</name>
    <dbReference type="NCBI Taxonomy" id="582737"/>
    <lineage>
        <taxon>Eukaryota</taxon>
        <taxon>Viridiplantae</taxon>
        <taxon>Chlorophyta</taxon>
        <taxon>core chlorophytes</taxon>
        <taxon>Chlorodendrophyceae</taxon>
        <taxon>Chlorodendrales</taxon>
        <taxon>Chlorodendraceae</taxon>
        <taxon>Tetraselmis</taxon>
    </lineage>
</organism>
<dbReference type="GO" id="GO:0005249">
    <property type="term" value="F:voltage-gated potassium channel activity"/>
    <property type="evidence" value="ECO:0007669"/>
    <property type="project" value="InterPro"/>
</dbReference>
<dbReference type="PANTHER" id="PTHR45743">
    <property type="entry name" value="POTASSIUM CHANNEL AKT1"/>
    <property type="match status" value="1"/>
</dbReference>
<evidence type="ECO:0000256" key="2">
    <source>
        <dbReference type="ARBA" id="ARBA00022882"/>
    </source>
</evidence>
<keyword evidence="2" id="KW-0406">Ion transport</keyword>
<evidence type="ECO:0000313" key="6">
    <source>
        <dbReference type="EMBL" id="JAC69777.1"/>
    </source>
</evidence>